<feature type="domain" description="Helicase ATP-binding" evidence="5">
    <location>
        <begin position="87"/>
        <end position="331"/>
    </location>
</feature>
<evidence type="ECO:0000256" key="3">
    <source>
        <dbReference type="ARBA" id="ARBA00022840"/>
    </source>
</evidence>
<evidence type="ECO:0000259" key="6">
    <source>
        <dbReference type="PROSITE" id="PS51194"/>
    </source>
</evidence>
<dbReference type="STRING" id="1296096.A0A1B9I897"/>
<dbReference type="EMBL" id="KV700115">
    <property type="protein sequence ID" value="OCF51755.1"/>
    <property type="molecule type" value="Genomic_DNA"/>
</dbReference>
<keyword evidence="2" id="KW-0378">Hydrolase</keyword>
<dbReference type="EMBL" id="CP144524">
    <property type="protein sequence ID" value="WWC70977.1"/>
    <property type="molecule type" value="Genomic_DNA"/>
</dbReference>
<dbReference type="Gene3D" id="3.40.50.300">
    <property type="entry name" value="P-loop containing nucleotide triphosphate hydrolases"/>
    <property type="match status" value="1"/>
</dbReference>
<dbReference type="GO" id="GO:0005634">
    <property type="term" value="C:nucleus"/>
    <property type="evidence" value="ECO:0007669"/>
    <property type="project" value="TreeGrafter"/>
</dbReference>
<evidence type="ECO:0000256" key="4">
    <source>
        <dbReference type="SAM" id="MobiDB-lite"/>
    </source>
</evidence>
<dbReference type="InterPro" id="IPR001650">
    <property type="entry name" value="Helicase_C-like"/>
</dbReference>
<dbReference type="SMART" id="SM00490">
    <property type="entry name" value="HELICc"/>
    <property type="match status" value="1"/>
</dbReference>
<accession>A0A1B9I897</accession>
<evidence type="ECO:0000256" key="2">
    <source>
        <dbReference type="ARBA" id="ARBA00022801"/>
    </source>
</evidence>
<dbReference type="GO" id="GO:0016787">
    <property type="term" value="F:hydrolase activity"/>
    <property type="evidence" value="ECO:0007669"/>
    <property type="project" value="UniProtKB-KW"/>
</dbReference>
<dbReference type="Pfam" id="PF00271">
    <property type="entry name" value="Helicase_C"/>
    <property type="match status" value="1"/>
</dbReference>
<dbReference type="RefSeq" id="XP_019012974.1">
    <property type="nucleotide sequence ID" value="XM_019154234.1"/>
</dbReference>
<dbReference type="GO" id="GO:0005524">
    <property type="term" value="F:ATP binding"/>
    <property type="evidence" value="ECO:0007669"/>
    <property type="project" value="UniProtKB-KW"/>
</dbReference>
<reference evidence="8" key="2">
    <citation type="submission" date="2013-07" db="EMBL/GenBank/DDBJ databases">
        <authorList>
            <consortium name="The Broad Institute Genome Sequencing Platform"/>
            <person name="Cuomo C."/>
            <person name="Litvintseva A."/>
            <person name="Chen Y."/>
            <person name="Heitman J."/>
            <person name="Sun S."/>
            <person name="Springer D."/>
            <person name="Dromer F."/>
            <person name="Young S.K."/>
            <person name="Zeng Q."/>
            <person name="Gargeya S."/>
            <person name="Fitzgerald M."/>
            <person name="Abouelleil A."/>
            <person name="Alvarado L."/>
            <person name="Berlin A.M."/>
            <person name="Chapman S.B."/>
            <person name="Dewar J."/>
            <person name="Goldberg J."/>
            <person name="Griggs A."/>
            <person name="Gujja S."/>
            <person name="Hansen M."/>
            <person name="Howarth C."/>
            <person name="Imamovic A."/>
            <person name="Larimer J."/>
            <person name="McCowan C."/>
            <person name="Murphy C."/>
            <person name="Pearson M."/>
            <person name="Priest M."/>
            <person name="Roberts A."/>
            <person name="Saif S."/>
            <person name="Shea T."/>
            <person name="Sykes S."/>
            <person name="Wortman J."/>
            <person name="Nusbaum C."/>
            <person name="Birren B."/>
        </authorList>
    </citation>
    <scope>NUCLEOTIDE SEQUENCE</scope>
    <source>
        <strain evidence="8">CBS 10737</strain>
    </source>
</reference>
<dbReference type="InterPro" id="IPR038718">
    <property type="entry name" value="SNF2-like_sf"/>
</dbReference>
<dbReference type="SMART" id="SM00487">
    <property type="entry name" value="DEXDc"/>
    <property type="match status" value="1"/>
</dbReference>
<protein>
    <submittedName>
        <fullName evidence="7">Uncharacterized protein</fullName>
    </submittedName>
</protein>
<evidence type="ECO:0000259" key="5">
    <source>
        <dbReference type="PROSITE" id="PS51192"/>
    </source>
</evidence>
<dbReference type="InterPro" id="IPR027417">
    <property type="entry name" value="P-loop_NTPase"/>
</dbReference>
<dbReference type="CDD" id="cd18793">
    <property type="entry name" value="SF2_C_SNF"/>
    <property type="match status" value="1"/>
</dbReference>
<dbReference type="InterPro" id="IPR014001">
    <property type="entry name" value="Helicase_ATP-bd"/>
</dbReference>
<keyword evidence="9" id="KW-1185">Reference proteome</keyword>
<evidence type="ECO:0000313" key="9">
    <source>
        <dbReference type="Proteomes" id="UP000094020"/>
    </source>
</evidence>
<dbReference type="SUPFAM" id="SSF52540">
    <property type="entry name" value="P-loop containing nucleoside triphosphate hydrolases"/>
    <property type="match status" value="2"/>
</dbReference>
<dbReference type="Proteomes" id="UP000094020">
    <property type="component" value="Chromosome 6"/>
</dbReference>
<gene>
    <name evidence="7" type="ORF">I206_02471</name>
    <name evidence="8" type="ORF">I206_104930</name>
</gene>
<feature type="compositionally biased region" description="Polar residues" evidence="4">
    <location>
        <begin position="157"/>
        <end position="171"/>
    </location>
</feature>
<dbReference type="Gene3D" id="3.40.50.10810">
    <property type="entry name" value="Tandem AAA-ATPase domain"/>
    <property type="match status" value="1"/>
</dbReference>
<dbReference type="OrthoDB" id="448448at2759"/>
<evidence type="ECO:0000313" key="7">
    <source>
        <dbReference type="EMBL" id="OCF51755.1"/>
    </source>
</evidence>
<feature type="region of interest" description="Disordered" evidence="4">
    <location>
        <begin position="156"/>
        <end position="177"/>
    </location>
</feature>
<dbReference type="GO" id="GO:0006281">
    <property type="term" value="P:DNA repair"/>
    <property type="evidence" value="ECO:0007669"/>
    <property type="project" value="TreeGrafter"/>
</dbReference>
<reference evidence="7" key="1">
    <citation type="submission" date="2013-07" db="EMBL/GenBank/DDBJ databases">
        <title>The Genome Sequence of Cryptococcus pinus CBS10737.</title>
        <authorList>
            <consortium name="The Broad Institute Genome Sequencing Platform"/>
            <person name="Cuomo C."/>
            <person name="Litvintseva A."/>
            <person name="Chen Y."/>
            <person name="Heitman J."/>
            <person name="Sun S."/>
            <person name="Springer D."/>
            <person name="Dromer F."/>
            <person name="Young S.K."/>
            <person name="Zeng Q."/>
            <person name="Gargeya S."/>
            <person name="Fitzgerald M."/>
            <person name="Abouelleil A."/>
            <person name="Alvarado L."/>
            <person name="Berlin A.M."/>
            <person name="Chapman S.B."/>
            <person name="Dewar J."/>
            <person name="Goldberg J."/>
            <person name="Griggs A."/>
            <person name="Gujja S."/>
            <person name="Hansen M."/>
            <person name="Howarth C."/>
            <person name="Imamovic A."/>
            <person name="Larimer J."/>
            <person name="McCowan C."/>
            <person name="Murphy C."/>
            <person name="Pearson M."/>
            <person name="Priest M."/>
            <person name="Roberts A."/>
            <person name="Saif S."/>
            <person name="Shea T."/>
            <person name="Sykes S."/>
            <person name="Wortman J."/>
            <person name="Nusbaum C."/>
            <person name="Birren B."/>
        </authorList>
    </citation>
    <scope>NUCLEOTIDE SEQUENCE [LARGE SCALE GENOMIC DNA]</scope>
    <source>
        <strain evidence="7">CBS 10737</strain>
    </source>
</reference>
<keyword evidence="1" id="KW-0547">Nucleotide-binding</keyword>
<evidence type="ECO:0000256" key="1">
    <source>
        <dbReference type="ARBA" id="ARBA00022741"/>
    </source>
</evidence>
<reference evidence="7" key="3">
    <citation type="submission" date="2016-07" db="EMBL/GenBank/DDBJ databases">
        <title>Evolution of pathogenesis and genome organization in the Tremellales.</title>
        <authorList>
            <person name="Cuomo C."/>
            <person name="Litvintseva A."/>
            <person name="Heitman J."/>
            <person name="Chen Y."/>
            <person name="Sun S."/>
            <person name="Springer D."/>
            <person name="Dromer F."/>
            <person name="Young S."/>
            <person name="Zeng Q."/>
            <person name="Chapman S."/>
            <person name="Gujja S."/>
            <person name="Saif S."/>
            <person name="Birren B."/>
        </authorList>
    </citation>
    <scope>NUCLEOTIDE SEQUENCE</scope>
    <source>
        <strain evidence="7">CBS 10737</strain>
    </source>
</reference>
<dbReference type="PROSITE" id="PS51194">
    <property type="entry name" value="HELICASE_CTER"/>
    <property type="match status" value="1"/>
</dbReference>
<proteinExistence type="predicted"/>
<dbReference type="GeneID" id="30170840"/>
<dbReference type="InterPro" id="IPR050628">
    <property type="entry name" value="SNF2_RAD54_helicase_TF"/>
</dbReference>
<dbReference type="PANTHER" id="PTHR45626">
    <property type="entry name" value="TRANSCRIPTION TERMINATION FACTOR 2-RELATED"/>
    <property type="match status" value="1"/>
</dbReference>
<name>A0A1B9I897_9TREE</name>
<dbReference type="Pfam" id="PF00176">
    <property type="entry name" value="SNF2-rel_dom"/>
    <property type="match status" value="1"/>
</dbReference>
<reference evidence="8" key="4">
    <citation type="submission" date="2024-02" db="EMBL/GenBank/DDBJ databases">
        <title>Comparative genomics of Cryptococcus and Kwoniella reveals pathogenesis evolution and contrasting modes of karyotype evolution via chromosome fusion or intercentromeric recombination.</title>
        <authorList>
            <person name="Coelho M.A."/>
            <person name="David-Palma M."/>
            <person name="Shea T."/>
            <person name="Bowers K."/>
            <person name="McGinley-Smith S."/>
            <person name="Mohammad A.W."/>
            <person name="Gnirke A."/>
            <person name="Yurkov A.M."/>
            <person name="Nowrousian M."/>
            <person name="Sun S."/>
            <person name="Cuomo C.A."/>
            <person name="Heitman J."/>
        </authorList>
    </citation>
    <scope>NUCLEOTIDE SEQUENCE</scope>
    <source>
        <strain evidence="8">CBS 10737</strain>
    </source>
</reference>
<evidence type="ECO:0000313" key="8">
    <source>
        <dbReference type="EMBL" id="WWC70977.1"/>
    </source>
</evidence>
<dbReference type="GO" id="GO:0008094">
    <property type="term" value="F:ATP-dependent activity, acting on DNA"/>
    <property type="evidence" value="ECO:0007669"/>
    <property type="project" value="TreeGrafter"/>
</dbReference>
<feature type="domain" description="Helicase C-terminal" evidence="6">
    <location>
        <begin position="443"/>
        <end position="610"/>
    </location>
</feature>
<organism evidence="7">
    <name type="scientific">Kwoniella pini CBS 10737</name>
    <dbReference type="NCBI Taxonomy" id="1296096"/>
    <lineage>
        <taxon>Eukaryota</taxon>
        <taxon>Fungi</taxon>
        <taxon>Dikarya</taxon>
        <taxon>Basidiomycota</taxon>
        <taxon>Agaricomycotina</taxon>
        <taxon>Tremellomycetes</taxon>
        <taxon>Tremellales</taxon>
        <taxon>Cryptococcaceae</taxon>
        <taxon>Kwoniella</taxon>
    </lineage>
</organism>
<dbReference type="InterPro" id="IPR049730">
    <property type="entry name" value="SNF2/RAD54-like_C"/>
</dbReference>
<dbReference type="PROSITE" id="PS51192">
    <property type="entry name" value="HELICASE_ATP_BIND_1"/>
    <property type="match status" value="1"/>
</dbReference>
<sequence length="623" mass="71894">MSTFINLPLSNPGPLTGRELHDHQKIGLSKLLFMENDYRSLFESMVRHDPSIKDLTYLDLSSFPHLWKHEGNKEWSNPFSERLGEEESRPLQGKGMILADEMGTGKSLTILALIEASWLAAREWRQGPLNGSEEPSYRLPLEYDLEHICIDKPPTSNPTKLTEAPQTVKQPSCTNTKSSSSNIKSAATLIICPKSVIGVWENLILKHWKGRKCIGGMWGTLDESDIQQKDLRVYKHYDNQLDEDPEPLSQAGIVLTTYEAIKISENKSNVIRDMTFYRVILDEGHRVRNVHTNLHEQVHTIKKRHIHIVSGTPVQISLTELHAYARLFDLPCGLASLEYMENEIIEPAMHEYPGPTRLRQFCDIWCLRRLKSDIKEIDLPPKTIKVFFLSNQLLSSGLQGIEDRKTEGWDSEAAHEDWYEDVITKKGWWEKRFTPLTSKGSIKMKWFKFFLQNYRGDKLVVFHHWKVSAKVAKKVLEEEQYCVQYLTADMTTKERNHYVHKFNTSTGTKICLLASMKVGGEGLSMVGANTCIFADLWWNPAVHDQAMDRLHRAGQKNSVTVLMPVTDKTYEEGIWIRQDYRRGSTNLMFPRDPEAKLPISRYPQELREWLKNNDNHDEDEESE</sequence>
<dbReference type="KEGG" id="kpin:30170840"/>
<dbReference type="InterPro" id="IPR000330">
    <property type="entry name" value="SNF2_N"/>
</dbReference>
<dbReference type="AlphaFoldDB" id="A0A1B9I897"/>
<keyword evidence="3" id="KW-0067">ATP-binding</keyword>